<accession>A0AA97NMA5</accession>
<evidence type="ECO:0000256" key="1">
    <source>
        <dbReference type="SAM" id="SignalP"/>
    </source>
</evidence>
<dbReference type="AlphaFoldDB" id="A0AA97NMA5"/>
<protein>
    <submittedName>
        <fullName evidence="2">Uncharacterized protein</fullName>
    </submittedName>
</protein>
<dbReference type="Proteomes" id="UP000011086">
    <property type="component" value="Unassembled WGS sequence"/>
</dbReference>
<evidence type="ECO:0000313" key="2">
    <source>
        <dbReference type="EMBL" id="ELQ32733.1"/>
    </source>
</evidence>
<sequence>MFHAFPIFASLCLLSLFSNVLANDENPLWYIGTAASASISAEDGRLSFRSAALLETRLQLLKINIFPDVLRTTMEQKLPREPFFIYGVDFWKDDFAHSQFENFKNKLRAQGKNPVSVDHIAMDFTRRVVVPWWTIKGYEKCTPQYGYGPVKCTYHPNKDFGKKPDTPLKPENYEFEMEIKVLQEKRQYWASVAIECQMANMGPQVGLHRYCNKA</sequence>
<keyword evidence="1" id="KW-0732">Signal</keyword>
<reference evidence="2" key="1">
    <citation type="journal article" date="2012" name="PLoS Genet.">
        <title>Comparative analysis of the genomes of two field isolates of the rice blast fungus Magnaporthe oryzae.</title>
        <authorList>
            <person name="Xue M."/>
            <person name="Yang J."/>
            <person name="Li Z."/>
            <person name="Hu S."/>
            <person name="Yao N."/>
            <person name="Dean R.A."/>
            <person name="Zhao W."/>
            <person name="Shen M."/>
            <person name="Zhang H."/>
            <person name="Li C."/>
            <person name="Liu L."/>
            <person name="Cao L."/>
            <person name="Xu X."/>
            <person name="Xing Y."/>
            <person name="Hsiang T."/>
            <person name="Zhang Z."/>
            <person name="Xu J.R."/>
            <person name="Peng Y.L."/>
        </authorList>
    </citation>
    <scope>NUCLEOTIDE SEQUENCE</scope>
    <source>
        <strain evidence="2">Y34</strain>
    </source>
</reference>
<proteinExistence type="predicted"/>
<gene>
    <name evidence="2" type="ORF">OOU_Y34scaffold01061g3</name>
</gene>
<organism evidence="2">
    <name type="scientific">Pyricularia oryzae (strain Y34)</name>
    <name type="common">Rice blast fungus</name>
    <name type="synonym">Magnaporthe oryzae</name>
    <dbReference type="NCBI Taxonomy" id="1143189"/>
    <lineage>
        <taxon>Eukaryota</taxon>
        <taxon>Fungi</taxon>
        <taxon>Dikarya</taxon>
        <taxon>Ascomycota</taxon>
        <taxon>Pezizomycotina</taxon>
        <taxon>Sordariomycetes</taxon>
        <taxon>Sordariomycetidae</taxon>
        <taxon>Magnaporthales</taxon>
        <taxon>Pyriculariaceae</taxon>
        <taxon>Pyricularia</taxon>
    </lineage>
</organism>
<feature type="chain" id="PRO_5041660093" evidence="1">
    <location>
        <begin position="23"/>
        <end position="214"/>
    </location>
</feature>
<name>A0AA97NMA5_PYRO3</name>
<feature type="signal peptide" evidence="1">
    <location>
        <begin position="1"/>
        <end position="22"/>
    </location>
</feature>
<dbReference type="EMBL" id="JH793075">
    <property type="protein sequence ID" value="ELQ32733.1"/>
    <property type="molecule type" value="Genomic_DNA"/>
</dbReference>